<protein>
    <submittedName>
        <fullName evidence="2">Uncharacterized protein</fullName>
    </submittedName>
</protein>
<evidence type="ECO:0000256" key="1">
    <source>
        <dbReference type="SAM" id="MobiDB-lite"/>
    </source>
</evidence>
<gene>
    <name evidence="2" type="ORF">EVG20_g10442</name>
</gene>
<comment type="caution">
    <text evidence="2">The sequence shown here is derived from an EMBL/GenBank/DDBJ whole genome shotgun (WGS) entry which is preliminary data.</text>
</comment>
<feature type="region of interest" description="Disordered" evidence="1">
    <location>
        <begin position="289"/>
        <end position="308"/>
    </location>
</feature>
<sequence>MTDPRPPFTLLSLPASLVPSSNVLNVCSIRHCTAPTSTHARAGAADNDNLVSSWTWRRDMAFSPRLLTPPFCDSSAMHAPARTHARAPPVTTRGWRHITPALTLSRVIKQSSEATSIRLLPLQTLDIDLPNDRERIEKLQMELKTQYKLRMRKRNTLLAFIFLHRAKLRQIFYETAVERGAMTNAVSELVRLLIVPVYTRAPRPSFPFSDLLLSSLTALLGLGGASLSLPGGITSGPHQNVQQLASSITGGTLVEQAILACGAYFYAHDRGTTRVRLAAHAHGCLCAGRSSPQGRTKTRSSSRPPSRQASTLLMSALATGYVVRAHLVRNWYDLPDCLAGCVVAR</sequence>
<organism evidence="2 3">
    <name type="scientific">Dentipellis fragilis</name>
    <dbReference type="NCBI Taxonomy" id="205917"/>
    <lineage>
        <taxon>Eukaryota</taxon>
        <taxon>Fungi</taxon>
        <taxon>Dikarya</taxon>
        <taxon>Basidiomycota</taxon>
        <taxon>Agaricomycotina</taxon>
        <taxon>Agaricomycetes</taxon>
        <taxon>Russulales</taxon>
        <taxon>Hericiaceae</taxon>
        <taxon>Dentipellis</taxon>
    </lineage>
</organism>
<keyword evidence="3" id="KW-1185">Reference proteome</keyword>
<name>A0A4Y9XU80_9AGAM</name>
<reference evidence="2 3" key="1">
    <citation type="submission" date="2019-02" db="EMBL/GenBank/DDBJ databases">
        <title>Genome sequencing of the rare red list fungi Dentipellis fragilis.</title>
        <authorList>
            <person name="Buettner E."/>
            <person name="Kellner H."/>
        </authorList>
    </citation>
    <scope>NUCLEOTIDE SEQUENCE [LARGE SCALE GENOMIC DNA]</scope>
    <source>
        <strain evidence="2 3">DSM 105465</strain>
    </source>
</reference>
<evidence type="ECO:0000313" key="3">
    <source>
        <dbReference type="Proteomes" id="UP000298327"/>
    </source>
</evidence>
<dbReference type="EMBL" id="SEOQ01001264">
    <property type="protein sequence ID" value="TFY52691.1"/>
    <property type="molecule type" value="Genomic_DNA"/>
</dbReference>
<evidence type="ECO:0000313" key="2">
    <source>
        <dbReference type="EMBL" id="TFY52691.1"/>
    </source>
</evidence>
<accession>A0A4Y9XU80</accession>
<dbReference type="OrthoDB" id="3271284at2759"/>
<dbReference type="Proteomes" id="UP000298327">
    <property type="component" value="Unassembled WGS sequence"/>
</dbReference>
<proteinExistence type="predicted"/>
<dbReference type="AlphaFoldDB" id="A0A4Y9XU80"/>
<dbReference type="STRING" id="205917.A0A4Y9XU80"/>